<dbReference type="PANTHER" id="PTHR12673">
    <property type="entry name" value="FACIOGENITAL DYSPLASIA PROTEIN"/>
    <property type="match status" value="1"/>
</dbReference>
<proteinExistence type="predicted"/>
<dbReference type="SUPFAM" id="SSF50044">
    <property type="entry name" value="SH3-domain"/>
    <property type="match status" value="1"/>
</dbReference>
<dbReference type="GO" id="GO:0005737">
    <property type="term" value="C:cytoplasm"/>
    <property type="evidence" value="ECO:0007669"/>
    <property type="project" value="TreeGrafter"/>
</dbReference>
<dbReference type="SMART" id="SM00325">
    <property type="entry name" value="RhoGEF"/>
    <property type="match status" value="1"/>
</dbReference>
<dbReference type="InterPro" id="IPR035899">
    <property type="entry name" value="DBL_dom_sf"/>
</dbReference>
<dbReference type="InterPro" id="IPR051092">
    <property type="entry name" value="FYVE_RhoGEF_PH"/>
</dbReference>
<dbReference type="SMART" id="SM00312">
    <property type="entry name" value="PX"/>
    <property type="match status" value="1"/>
</dbReference>
<dbReference type="GeneID" id="42001534"/>
<dbReference type="InterPro" id="IPR001683">
    <property type="entry name" value="PX_dom"/>
</dbReference>
<feature type="compositionally biased region" description="Polar residues" evidence="3">
    <location>
        <begin position="139"/>
        <end position="162"/>
    </location>
</feature>
<dbReference type="InterPro" id="IPR001331">
    <property type="entry name" value="GDS_CDC24_CS"/>
</dbReference>
<accession>A0A507CK92</accession>
<feature type="compositionally biased region" description="Polar residues" evidence="3">
    <location>
        <begin position="997"/>
        <end position="1016"/>
    </location>
</feature>
<dbReference type="InterPro" id="IPR001849">
    <property type="entry name" value="PH_domain"/>
</dbReference>
<dbReference type="PROSITE" id="PS50195">
    <property type="entry name" value="PX"/>
    <property type="match status" value="1"/>
</dbReference>
<dbReference type="Pfam" id="PF00787">
    <property type="entry name" value="PX"/>
    <property type="match status" value="1"/>
</dbReference>
<dbReference type="RefSeq" id="XP_031028029.1">
    <property type="nucleotide sequence ID" value="XM_031166237.1"/>
</dbReference>
<feature type="domain" description="DH" evidence="6">
    <location>
        <begin position="325"/>
        <end position="507"/>
    </location>
</feature>
<keyword evidence="9" id="KW-1185">Reference proteome</keyword>
<feature type="domain" description="SH3" evidence="4">
    <location>
        <begin position="11"/>
        <end position="72"/>
    </location>
</feature>
<feature type="compositionally biased region" description="Low complexity" evidence="3">
    <location>
        <begin position="834"/>
        <end position="848"/>
    </location>
</feature>
<feature type="region of interest" description="Disordered" evidence="3">
    <location>
        <begin position="670"/>
        <end position="716"/>
    </location>
</feature>
<dbReference type="SUPFAM" id="SSF50729">
    <property type="entry name" value="PH domain-like"/>
    <property type="match status" value="1"/>
</dbReference>
<evidence type="ECO:0000256" key="2">
    <source>
        <dbReference type="PROSITE-ProRule" id="PRU00192"/>
    </source>
</evidence>
<feature type="domain" description="PX" evidence="7">
    <location>
        <begin position="1210"/>
        <end position="1340"/>
    </location>
</feature>
<feature type="compositionally biased region" description="Low complexity" evidence="3">
    <location>
        <begin position="1159"/>
        <end position="1177"/>
    </location>
</feature>
<dbReference type="InterPro" id="IPR036871">
    <property type="entry name" value="PX_dom_sf"/>
</dbReference>
<feature type="region of interest" description="Disordered" evidence="3">
    <location>
        <begin position="736"/>
        <end position="756"/>
    </location>
</feature>
<dbReference type="Gene3D" id="3.30.1520.10">
    <property type="entry name" value="Phox-like domain"/>
    <property type="match status" value="1"/>
</dbReference>
<sequence length="1344" mass="145038">METATSPTEPPKARYAKALYDFVSNQNEELSLEEEDVVTLSVGVHVRGGWMYGECSGQTGWFPATYVKVLSDEEARAEGLISGGEDAVLVSASDSIHRTQQASQALAASLAGTGGQCAVASNVSASSTPTTTNPSTPTIPKQQLPSQSPETVVRTSSFNLNNSPESGSSSSSTGEQVKSWYSRYKKSARGKSNSESSNGPDTLRNMPSAISLQDSSDNLESDGSNSPQQLSSPSTATTQPLSTSSTTISEPKPEWLRVTSMARATSIRKSNTDLSSKPTRVVSSPTSNTTISIVGAPAASKMRWAEWMGGEEVIAKLNLSKSERQRQEVIYEVIQTEKDYVEDLDIVAEIYIKALRKNKLLRPKDLAVIFSNIEMLLPMNQELLKLLEERQAQNHVVDRVGDIFIRVCDYMKMYTMYCSNYPYALVKLQALRHSKAVQKFLDQCQAMPESRHLNLATYLIKPVQRICKYPLLLRELIKSTDPENPDYEICQQALIKVETVVTIVNEGARQAEGVHKMLELQNRFTTKQNIVAPNRTLVRTGMLDMVSASGERKQRNIYLFTDMLMVAKGVGSDGEKLKLVAAVPYDMILVTDLPDETSTSSAITRINLIEIVHIGISKFIMAGTSLQDKQMWIRALKEAIDVYLNGRKNASGMITKGITDRRLLNVLVPIQPPSEEPPSAPTDAPKTPKNGSVMELSGSSNSPRSPGAASLPKLPALPQLRTTDFVNDVACATGVEMSPRNRKSQENVSDDRAGQGELKVTHMNQARRASAELLTISNAGLPSARMPIEFVQKTVSTGNMSINMDLPDETSSVLQPAEKSGVQHSMSTSRIVTAAASFSESDSDASPSRPISYIDTPRASTGRRSVPARTTMGDDSIASGATKQMQAPRKPPPARPEFDSTPSIPANQTSANNNTTNSTTLIGSASSLESNKRISSNPFIVQDSVSRMAKHNRSSTENMVSLRTSNEGFNKQSGGDIAQSNSKSSLKASASKGSLRISGSKSSLHAVASPSTSMEGISQVAGSMPASVSEQDETRTSTTQPPATRSSTTSRSATATMRGRLIEERTRSVTTPTPIPLQRSQTISPAVREWQSQIATQITRNGSGTSGPTPAPRPVSSNTTVLPRGVAGYVAALESQYADKMTAVLSEVKNVNRSGLGLNHTNNSMNNNSGSNNSNNSINRVSVTSRTAATGADKLARGAGTKSSVSKPVKSVAIMDIIQMSVGGKSKKEYIYVLQVNRGVGPADTTTDTIHHTFEDFFDFHLHLLGHFPEEAGVVAGSDGTSKFKIIPDLPCQKIFVSLDTAKQRVPQLQTYMEAIIALPPKVSRSPLVLNFFKGDGKVSSSLM</sequence>
<dbReference type="PROSITE" id="PS50003">
    <property type="entry name" value="PH_DOMAIN"/>
    <property type="match status" value="1"/>
</dbReference>
<dbReference type="Pfam" id="PF14604">
    <property type="entry name" value="SH3_9"/>
    <property type="match status" value="1"/>
</dbReference>
<feature type="domain" description="PH" evidence="5">
    <location>
        <begin position="536"/>
        <end position="641"/>
    </location>
</feature>
<feature type="compositionally biased region" description="Polar residues" evidence="3">
    <location>
        <begin position="208"/>
        <end position="249"/>
    </location>
</feature>
<dbReference type="PROSITE" id="PS00741">
    <property type="entry name" value="DH_1"/>
    <property type="match status" value="1"/>
</dbReference>
<dbReference type="GO" id="GO:0035556">
    <property type="term" value="P:intracellular signal transduction"/>
    <property type="evidence" value="ECO:0007669"/>
    <property type="project" value="InterPro"/>
</dbReference>
<dbReference type="EMBL" id="QEAO01000001">
    <property type="protein sequence ID" value="TPX38315.1"/>
    <property type="molecule type" value="Genomic_DNA"/>
</dbReference>
<dbReference type="OrthoDB" id="1716625at2759"/>
<gene>
    <name evidence="8" type="ORF">SmJEL517_g00307</name>
</gene>
<feature type="compositionally biased region" description="Low complexity" evidence="3">
    <location>
        <begin position="906"/>
        <end position="920"/>
    </location>
</feature>
<dbReference type="Gene3D" id="2.30.30.40">
    <property type="entry name" value="SH3 Domains"/>
    <property type="match status" value="1"/>
</dbReference>
<feature type="compositionally biased region" description="Low complexity" evidence="3">
    <location>
        <begin position="122"/>
        <end position="138"/>
    </location>
</feature>
<evidence type="ECO:0000259" key="5">
    <source>
        <dbReference type="PROSITE" id="PS50003"/>
    </source>
</evidence>
<dbReference type="InterPro" id="IPR001452">
    <property type="entry name" value="SH3_domain"/>
</dbReference>
<dbReference type="STRING" id="1806994.A0A507CK92"/>
<evidence type="ECO:0000259" key="7">
    <source>
        <dbReference type="PROSITE" id="PS50195"/>
    </source>
</evidence>
<dbReference type="InterPro" id="IPR036028">
    <property type="entry name" value="SH3-like_dom_sf"/>
</dbReference>
<feature type="region of interest" description="Disordered" evidence="3">
    <location>
        <begin position="807"/>
        <end position="931"/>
    </location>
</feature>
<feature type="compositionally biased region" description="Polar residues" evidence="3">
    <location>
        <begin position="267"/>
        <end position="288"/>
    </location>
</feature>
<evidence type="ECO:0000313" key="9">
    <source>
        <dbReference type="Proteomes" id="UP000319731"/>
    </source>
</evidence>
<dbReference type="PROSITE" id="PS50002">
    <property type="entry name" value="SH3"/>
    <property type="match status" value="1"/>
</dbReference>
<evidence type="ECO:0000259" key="6">
    <source>
        <dbReference type="PROSITE" id="PS50010"/>
    </source>
</evidence>
<dbReference type="CDD" id="cd00160">
    <property type="entry name" value="RhoGEF"/>
    <property type="match status" value="1"/>
</dbReference>
<keyword evidence="1 2" id="KW-0728">SH3 domain</keyword>
<dbReference type="Gene3D" id="1.20.900.10">
    <property type="entry name" value="Dbl homology (DH) domain"/>
    <property type="match status" value="1"/>
</dbReference>
<feature type="compositionally biased region" description="Polar residues" evidence="3">
    <location>
        <begin position="1098"/>
        <end position="1108"/>
    </location>
</feature>
<dbReference type="Gene3D" id="2.30.29.30">
    <property type="entry name" value="Pleckstrin-homology domain (PH domain)/Phosphotyrosine-binding domain (PTB)"/>
    <property type="match status" value="1"/>
</dbReference>
<feature type="region of interest" description="Disordered" evidence="3">
    <location>
        <begin position="1155"/>
        <end position="1177"/>
    </location>
</feature>
<dbReference type="PROSITE" id="PS50010">
    <property type="entry name" value="DH_2"/>
    <property type="match status" value="1"/>
</dbReference>
<feature type="region of interest" description="Disordered" evidence="3">
    <location>
        <begin position="966"/>
        <end position="1059"/>
    </location>
</feature>
<comment type="caution">
    <text evidence="8">The sequence shown here is derived from an EMBL/GenBank/DDBJ whole genome shotgun (WGS) entry which is preliminary data.</text>
</comment>
<feature type="compositionally biased region" description="Basic and acidic residues" evidence="3">
    <location>
        <begin position="743"/>
        <end position="754"/>
    </location>
</feature>
<dbReference type="SMART" id="SM00233">
    <property type="entry name" value="PH"/>
    <property type="match status" value="1"/>
</dbReference>
<organism evidence="8 9">
    <name type="scientific">Synchytrium microbalum</name>
    <dbReference type="NCBI Taxonomy" id="1806994"/>
    <lineage>
        <taxon>Eukaryota</taxon>
        <taxon>Fungi</taxon>
        <taxon>Fungi incertae sedis</taxon>
        <taxon>Chytridiomycota</taxon>
        <taxon>Chytridiomycota incertae sedis</taxon>
        <taxon>Chytridiomycetes</taxon>
        <taxon>Synchytriales</taxon>
        <taxon>Synchytriaceae</taxon>
        <taxon>Synchytrium</taxon>
    </lineage>
</organism>
<evidence type="ECO:0000259" key="4">
    <source>
        <dbReference type="PROSITE" id="PS50002"/>
    </source>
</evidence>
<evidence type="ECO:0000256" key="3">
    <source>
        <dbReference type="SAM" id="MobiDB-lite"/>
    </source>
</evidence>
<name>A0A507CK92_9FUNG</name>
<dbReference type="InterPro" id="IPR011993">
    <property type="entry name" value="PH-like_dom_sf"/>
</dbReference>
<feature type="compositionally biased region" description="Low complexity" evidence="3">
    <location>
        <begin position="1036"/>
        <end position="1056"/>
    </location>
</feature>
<dbReference type="Proteomes" id="UP000319731">
    <property type="component" value="Unassembled WGS sequence"/>
</dbReference>
<dbReference type="SMART" id="SM00326">
    <property type="entry name" value="SH3"/>
    <property type="match status" value="1"/>
</dbReference>
<dbReference type="PANTHER" id="PTHR12673:SF159">
    <property type="entry name" value="LD03170P"/>
    <property type="match status" value="1"/>
</dbReference>
<dbReference type="Pfam" id="PF00621">
    <property type="entry name" value="RhoGEF"/>
    <property type="match status" value="1"/>
</dbReference>
<dbReference type="SUPFAM" id="SSF48065">
    <property type="entry name" value="DBL homology domain (DH-domain)"/>
    <property type="match status" value="1"/>
</dbReference>
<feature type="compositionally biased region" description="Polar residues" evidence="3">
    <location>
        <begin position="822"/>
        <end position="831"/>
    </location>
</feature>
<feature type="compositionally biased region" description="Low complexity" evidence="3">
    <location>
        <begin position="978"/>
        <end position="994"/>
    </location>
</feature>
<dbReference type="GO" id="GO:0005085">
    <property type="term" value="F:guanyl-nucleotide exchange factor activity"/>
    <property type="evidence" value="ECO:0007669"/>
    <property type="project" value="InterPro"/>
</dbReference>
<evidence type="ECO:0000313" key="8">
    <source>
        <dbReference type="EMBL" id="TPX38315.1"/>
    </source>
</evidence>
<feature type="region of interest" description="Disordered" evidence="3">
    <location>
        <begin position="122"/>
        <end position="288"/>
    </location>
</feature>
<protein>
    <submittedName>
        <fullName evidence="8">Uncharacterized protein</fullName>
    </submittedName>
</protein>
<dbReference type="GO" id="GO:0035091">
    <property type="term" value="F:phosphatidylinositol binding"/>
    <property type="evidence" value="ECO:0007669"/>
    <property type="project" value="InterPro"/>
</dbReference>
<dbReference type="SUPFAM" id="SSF64268">
    <property type="entry name" value="PX domain"/>
    <property type="match status" value="1"/>
</dbReference>
<evidence type="ECO:0000256" key="1">
    <source>
        <dbReference type="ARBA" id="ARBA00022443"/>
    </source>
</evidence>
<feature type="compositionally biased region" description="Polar residues" evidence="3">
    <location>
        <begin position="190"/>
        <end position="200"/>
    </location>
</feature>
<feature type="region of interest" description="Disordered" evidence="3">
    <location>
        <begin position="1098"/>
        <end position="1120"/>
    </location>
</feature>
<reference evidence="8 9" key="1">
    <citation type="journal article" date="2019" name="Sci. Rep.">
        <title>Comparative genomics of chytrid fungi reveal insights into the obligate biotrophic and pathogenic lifestyle of Synchytrium endobioticum.</title>
        <authorList>
            <person name="van de Vossenberg B.T.L.H."/>
            <person name="Warris S."/>
            <person name="Nguyen H.D.T."/>
            <person name="van Gent-Pelzer M.P.E."/>
            <person name="Joly D.L."/>
            <person name="van de Geest H.C."/>
            <person name="Bonants P.J.M."/>
            <person name="Smith D.S."/>
            <person name="Levesque C.A."/>
            <person name="van der Lee T.A.J."/>
        </authorList>
    </citation>
    <scope>NUCLEOTIDE SEQUENCE [LARGE SCALE GENOMIC DNA]</scope>
    <source>
        <strain evidence="8 9">JEL517</strain>
    </source>
</reference>
<dbReference type="InterPro" id="IPR000219">
    <property type="entry name" value="DH_dom"/>
</dbReference>
<feature type="compositionally biased region" description="Pro residues" evidence="3">
    <location>
        <begin position="670"/>
        <end position="680"/>
    </location>
</feature>
<feature type="compositionally biased region" description="Low complexity" evidence="3">
    <location>
        <begin position="163"/>
        <end position="172"/>
    </location>
</feature>
<feature type="compositionally biased region" description="Polar residues" evidence="3">
    <location>
        <begin position="921"/>
        <end position="931"/>
    </location>
</feature>